<dbReference type="PANTHER" id="PTHR46889:SF4">
    <property type="entry name" value="TRANSPOSASE INSO FOR INSERTION SEQUENCE ELEMENT IS911B-RELATED"/>
    <property type="match status" value="1"/>
</dbReference>
<evidence type="ECO:0000313" key="4">
    <source>
        <dbReference type="Proteomes" id="UP000199645"/>
    </source>
</evidence>
<dbReference type="Pfam" id="PF00665">
    <property type="entry name" value="rve"/>
    <property type="match status" value="1"/>
</dbReference>
<evidence type="ECO:0000256" key="1">
    <source>
        <dbReference type="SAM" id="MobiDB-lite"/>
    </source>
</evidence>
<dbReference type="SUPFAM" id="SSF53098">
    <property type="entry name" value="Ribonuclease H-like"/>
    <property type="match status" value="1"/>
</dbReference>
<dbReference type="Proteomes" id="UP000199645">
    <property type="component" value="Unassembled WGS sequence"/>
</dbReference>
<protein>
    <submittedName>
        <fullName evidence="3">Transposase InsO and inactivated derivatives</fullName>
    </submittedName>
</protein>
<dbReference type="PANTHER" id="PTHR46889">
    <property type="entry name" value="TRANSPOSASE INSF FOR INSERTION SEQUENCE IS3B-RELATED"/>
    <property type="match status" value="1"/>
</dbReference>
<evidence type="ECO:0000259" key="2">
    <source>
        <dbReference type="PROSITE" id="PS50994"/>
    </source>
</evidence>
<dbReference type="AlphaFoldDB" id="A0A1I2NEQ5"/>
<feature type="domain" description="Integrase catalytic" evidence="2">
    <location>
        <begin position="64"/>
        <end position="236"/>
    </location>
</feature>
<proteinExistence type="predicted"/>
<dbReference type="PROSITE" id="PS50994">
    <property type="entry name" value="INTEGRASE"/>
    <property type="match status" value="1"/>
</dbReference>
<gene>
    <name evidence="3" type="ORF">SAMN05421541_1511</name>
</gene>
<dbReference type="InterPro" id="IPR036397">
    <property type="entry name" value="RNaseH_sf"/>
</dbReference>
<evidence type="ECO:0000313" key="3">
    <source>
        <dbReference type="EMBL" id="SFG02364.1"/>
    </source>
</evidence>
<feature type="region of interest" description="Disordered" evidence="1">
    <location>
        <begin position="256"/>
        <end position="298"/>
    </location>
</feature>
<name>A0A1I2NEQ5_9ACTN</name>
<dbReference type="NCBIfam" id="NF033516">
    <property type="entry name" value="transpos_IS3"/>
    <property type="match status" value="1"/>
</dbReference>
<sequence>MSDAEREQVLQLLNRPEYADLAPAQVWARELDEGRWWCSESTMYRILRAAGQTGERRAQAQHPARTKPELVADAANQVWSWDITRLRGPVKGVWFHLYTVIDIWSRYVVGYLVAGYEDGQLAEALIADAAARERVNPDQLIVHADRGAAMTSKTVTQLLTDLKIGRSHSRPKTSNDNPFIEASFKTLKYDPTFPKRFGSIQHARQHCEAFYTYYNHEHRHSGIGLHTPASVHHGTAGQIRQQRQRTLDTAWAAHPHRFGRRRPQPPRLPDRAWINKPDDNDPEEVTAAAAASLPSAQS</sequence>
<dbReference type="InterPro" id="IPR050900">
    <property type="entry name" value="Transposase_IS3/IS150/IS904"/>
</dbReference>
<dbReference type="InterPro" id="IPR001584">
    <property type="entry name" value="Integrase_cat-core"/>
</dbReference>
<keyword evidence="4" id="KW-1185">Reference proteome</keyword>
<dbReference type="STRING" id="35752.SAMN05421541_1511"/>
<dbReference type="InterPro" id="IPR048020">
    <property type="entry name" value="Transpos_IS3"/>
</dbReference>
<accession>A0A1I2NEQ5</accession>
<organism evidence="3 4">
    <name type="scientific">Actinoplanes philippinensis</name>
    <dbReference type="NCBI Taxonomy" id="35752"/>
    <lineage>
        <taxon>Bacteria</taxon>
        <taxon>Bacillati</taxon>
        <taxon>Actinomycetota</taxon>
        <taxon>Actinomycetes</taxon>
        <taxon>Micromonosporales</taxon>
        <taxon>Micromonosporaceae</taxon>
        <taxon>Actinoplanes</taxon>
    </lineage>
</organism>
<dbReference type="EMBL" id="FONV01000051">
    <property type="protein sequence ID" value="SFG02364.1"/>
    <property type="molecule type" value="Genomic_DNA"/>
</dbReference>
<dbReference type="Gene3D" id="3.30.420.10">
    <property type="entry name" value="Ribonuclease H-like superfamily/Ribonuclease H"/>
    <property type="match status" value="1"/>
</dbReference>
<dbReference type="InterPro" id="IPR012337">
    <property type="entry name" value="RNaseH-like_sf"/>
</dbReference>
<dbReference type="GO" id="GO:0003676">
    <property type="term" value="F:nucleic acid binding"/>
    <property type="evidence" value="ECO:0007669"/>
    <property type="project" value="InterPro"/>
</dbReference>
<reference evidence="3 4" key="1">
    <citation type="submission" date="2016-10" db="EMBL/GenBank/DDBJ databases">
        <authorList>
            <person name="de Groot N.N."/>
        </authorList>
    </citation>
    <scope>NUCLEOTIDE SEQUENCE [LARGE SCALE GENOMIC DNA]</scope>
    <source>
        <strain evidence="3 4">DSM 43019</strain>
    </source>
</reference>
<dbReference type="GO" id="GO:0015074">
    <property type="term" value="P:DNA integration"/>
    <property type="evidence" value="ECO:0007669"/>
    <property type="project" value="InterPro"/>
</dbReference>